<comment type="caution">
    <text evidence="2">The sequence shown here is derived from an EMBL/GenBank/DDBJ whole genome shotgun (WGS) entry which is preliminary data.</text>
</comment>
<proteinExistence type="predicted"/>
<dbReference type="RefSeq" id="WP_204912215.1">
    <property type="nucleotide sequence ID" value="NZ_BAAAYR010000001.1"/>
</dbReference>
<dbReference type="InterPro" id="IPR006016">
    <property type="entry name" value="UspA"/>
</dbReference>
<gene>
    <name evidence="2" type="ORF">GCM10022197_06980</name>
</gene>
<dbReference type="Gene3D" id="3.40.50.620">
    <property type="entry name" value="HUPs"/>
    <property type="match status" value="1"/>
</dbReference>
<dbReference type="EMBL" id="BAAAYR010000001">
    <property type="protein sequence ID" value="GAA3554457.1"/>
    <property type="molecule type" value="Genomic_DNA"/>
</dbReference>
<evidence type="ECO:0000313" key="2">
    <source>
        <dbReference type="EMBL" id="GAA3554457.1"/>
    </source>
</evidence>
<accession>A0ABP6WR95</accession>
<sequence length="124" mass="12716">MSVLVAVTDSPEGKAALEAAANEAASLNVPLTAINLTSADLDTSMLADGVPVEVVTPGGGSDVDEVEQVLQAIEDRPEVTRLVVGVRKRSPIGKAVLGSIAQRLILESTVPVLSVKTSDAETRG</sequence>
<organism evidence="2 3">
    <name type="scientific">Microlunatus spumicola</name>
    <dbReference type="NCBI Taxonomy" id="81499"/>
    <lineage>
        <taxon>Bacteria</taxon>
        <taxon>Bacillati</taxon>
        <taxon>Actinomycetota</taxon>
        <taxon>Actinomycetes</taxon>
        <taxon>Propionibacteriales</taxon>
        <taxon>Propionibacteriaceae</taxon>
        <taxon>Microlunatus</taxon>
    </lineage>
</organism>
<dbReference type="Proteomes" id="UP001500767">
    <property type="component" value="Unassembled WGS sequence"/>
</dbReference>
<evidence type="ECO:0000259" key="1">
    <source>
        <dbReference type="Pfam" id="PF00582"/>
    </source>
</evidence>
<protein>
    <submittedName>
        <fullName evidence="2">Universal stress protein</fullName>
    </submittedName>
</protein>
<feature type="domain" description="UspA" evidence="1">
    <location>
        <begin position="65"/>
        <end position="116"/>
    </location>
</feature>
<dbReference type="Pfam" id="PF00582">
    <property type="entry name" value="Usp"/>
    <property type="match status" value="1"/>
</dbReference>
<dbReference type="SUPFAM" id="SSF52402">
    <property type="entry name" value="Adenine nucleotide alpha hydrolases-like"/>
    <property type="match status" value="1"/>
</dbReference>
<name>A0ABP6WR95_9ACTN</name>
<dbReference type="InterPro" id="IPR014729">
    <property type="entry name" value="Rossmann-like_a/b/a_fold"/>
</dbReference>
<evidence type="ECO:0000313" key="3">
    <source>
        <dbReference type="Proteomes" id="UP001500767"/>
    </source>
</evidence>
<keyword evidence="3" id="KW-1185">Reference proteome</keyword>
<reference evidence="3" key="1">
    <citation type="journal article" date="2019" name="Int. J. Syst. Evol. Microbiol.">
        <title>The Global Catalogue of Microorganisms (GCM) 10K type strain sequencing project: providing services to taxonomists for standard genome sequencing and annotation.</title>
        <authorList>
            <consortium name="The Broad Institute Genomics Platform"/>
            <consortium name="The Broad Institute Genome Sequencing Center for Infectious Disease"/>
            <person name="Wu L."/>
            <person name="Ma J."/>
        </authorList>
    </citation>
    <scope>NUCLEOTIDE SEQUENCE [LARGE SCALE GENOMIC DNA]</scope>
    <source>
        <strain evidence="3">JCM 16540</strain>
    </source>
</reference>